<dbReference type="Gene3D" id="1.20.1560.10">
    <property type="entry name" value="ABC transporter type 1, transmembrane domain"/>
    <property type="match status" value="1"/>
</dbReference>
<dbReference type="InterPro" id="IPR036640">
    <property type="entry name" value="ABC1_TM_sf"/>
</dbReference>
<gene>
    <name evidence="11" type="ORF">CC117_04345</name>
</gene>
<evidence type="ECO:0000256" key="7">
    <source>
        <dbReference type="SAM" id="MobiDB-lite"/>
    </source>
</evidence>
<dbReference type="InterPro" id="IPR039421">
    <property type="entry name" value="Type_1_exporter"/>
</dbReference>
<dbReference type="AlphaFoldDB" id="A0A1S1QZG3"/>
<keyword evidence="5 8" id="KW-1133">Transmembrane helix</keyword>
<dbReference type="GO" id="GO:0016887">
    <property type="term" value="F:ATP hydrolysis activity"/>
    <property type="evidence" value="ECO:0007669"/>
    <property type="project" value="InterPro"/>
</dbReference>
<name>A0A1S1QZG3_9ACTN</name>
<keyword evidence="2 8" id="KW-0812">Transmembrane</keyword>
<dbReference type="GO" id="GO:0005524">
    <property type="term" value="F:ATP binding"/>
    <property type="evidence" value="ECO:0007669"/>
    <property type="project" value="UniProtKB-KW"/>
</dbReference>
<comment type="caution">
    <text evidence="11">The sequence shown here is derived from an EMBL/GenBank/DDBJ whole genome shotgun (WGS) entry which is preliminary data.</text>
</comment>
<feature type="domain" description="ABC transmembrane type-1" evidence="10">
    <location>
        <begin position="27"/>
        <end position="308"/>
    </location>
</feature>
<accession>A0A1S1QZG3</accession>
<feature type="transmembrane region" description="Helical" evidence="8">
    <location>
        <begin position="167"/>
        <end position="184"/>
    </location>
</feature>
<dbReference type="PROSITE" id="PS50893">
    <property type="entry name" value="ABC_TRANSPORTER_2"/>
    <property type="match status" value="1"/>
</dbReference>
<keyword evidence="6 8" id="KW-0472">Membrane</keyword>
<feature type="transmembrane region" description="Helical" evidence="8">
    <location>
        <begin position="26"/>
        <end position="48"/>
    </location>
</feature>
<evidence type="ECO:0000256" key="6">
    <source>
        <dbReference type="ARBA" id="ARBA00023136"/>
    </source>
</evidence>
<dbReference type="Gene3D" id="3.40.50.300">
    <property type="entry name" value="P-loop containing nucleotide triphosphate hydrolases"/>
    <property type="match status" value="1"/>
</dbReference>
<dbReference type="PANTHER" id="PTHR43394">
    <property type="entry name" value="ATP-DEPENDENT PERMEASE MDL1, MITOCHONDRIAL"/>
    <property type="match status" value="1"/>
</dbReference>
<dbReference type="EMBL" id="MBLM01000108">
    <property type="protein sequence ID" value="OHV39006.1"/>
    <property type="molecule type" value="Genomic_DNA"/>
</dbReference>
<feature type="domain" description="ABC transporter" evidence="9">
    <location>
        <begin position="373"/>
        <end position="608"/>
    </location>
</feature>
<dbReference type="GO" id="GO:0005886">
    <property type="term" value="C:plasma membrane"/>
    <property type="evidence" value="ECO:0007669"/>
    <property type="project" value="UniProtKB-SubCell"/>
</dbReference>
<comment type="subcellular location">
    <subcellularLocation>
        <location evidence="1">Cell membrane</location>
        <topology evidence="1">Multi-pass membrane protein</topology>
    </subcellularLocation>
</comment>
<dbReference type="PANTHER" id="PTHR43394:SF1">
    <property type="entry name" value="ATP-BINDING CASSETTE SUB-FAMILY B MEMBER 10, MITOCHONDRIAL"/>
    <property type="match status" value="1"/>
</dbReference>
<evidence type="ECO:0000256" key="5">
    <source>
        <dbReference type="ARBA" id="ARBA00022989"/>
    </source>
</evidence>
<dbReference type="PROSITE" id="PS50929">
    <property type="entry name" value="ABC_TM1F"/>
    <property type="match status" value="1"/>
</dbReference>
<evidence type="ECO:0000256" key="3">
    <source>
        <dbReference type="ARBA" id="ARBA00022741"/>
    </source>
</evidence>
<dbReference type="Pfam" id="PF00664">
    <property type="entry name" value="ABC_membrane"/>
    <property type="match status" value="1"/>
</dbReference>
<dbReference type="InterPro" id="IPR003593">
    <property type="entry name" value="AAA+_ATPase"/>
</dbReference>
<dbReference type="SUPFAM" id="SSF90123">
    <property type="entry name" value="ABC transporter transmembrane region"/>
    <property type="match status" value="1"/>
</dbReference>
<evidence type="ECO:0000256" key="4">
    <source>
        <dbReference type="ARBA" id="ARBA00022840"/>
    </source>
</evidence>
<feature type="region of interest" description="Disordered" evidence="7">
    <location>
        <begin position="590"/>
        <end position="609"/>
    </location>
</feature>
<evidence type="ECO:0000259" key="10">
    <source>
        <dbReference type="PROSITE" id="PS50929"/>
    </source>
</evidence>
<evidence type="ECO:0000256" key="2">
    <source>
        <dbReference type="ARBA" id="ARBA00022692"/>
    </source>
</evidence>
<keyword evidence="12" id="KW-1185">Reference proteome</keyword>
<dbReference type="GO" id="GO:0015421">
    <property type="term" value="F:ABC-type oligopeptide transporter activity"/>
    <property type="evidence" value="ECO:0007669"/>
    <property type="project" value="TreeGrafter"/>
</dbReference>
<dbReference type="InterPro" id="IPR011527">
    <property type="entry name" value="ABC1_TM_dom"/>
</dbReference>
<dbReference type="Proteomes" id="UP000179627">
    <property type="component" value="Unassembled WGS sequence"/>
</dbReference>
<evidence type="ECO:0000313" key="11">
    <source>
        <dbReference type="EMBL" id="OHV39006.1"/>
    </source>
</evidence>
<sequence length="609" mass="63233">MLREDPDTSGVVRHGWGHLRPHRAMLALALVVTVASTAAVVGIAPVVGRGVDAVIARDRAALGWAVGGLAVLVLARMLLLRWSEVLLARAGERVVQDLRDLVVERLAGAPLRFVEAHRTGDLLRRATGEIADLALFIREQVPNLLGVGLTVVLTTGMLIVYSPLLSLVLIVLFLPAAVAVVRWFDRVAGTAFGRQATADASMTATFTETLAAGEALVVVGRPGEWVERFRRDNDELLRASNGTIGAQNRLELFNLLEGLATATLLLLSVWLARAGHLGVGTVVVFVLATRNLFEGMAGLSRLVGQLQTARVGVARLADLLDATDVPATDVPATAVPAAAAPATEGPAAEGAVVGGAAVGGPAKGGVLPARGELVTTGLRFGYGATGDEVLRGVSVTFPAGDRAGLVGTTGSGKTTLAKLLCGLYQPDSGVVTFGGVDLSTVSPAEIRRRIVLVPQQVHIITGSLAENLALAPGEPDRAAMERAVAGLGLTEWVAGLPGGLDASVGARGEMLSAGERQIVGLVRAALVDPPVLVLDEATADLDPDVARRLETAVEHLRPGRTLIVIAHRQSTIDRLPRRVGLVAGRIVTADSAPSVPGQPQNGQVARDRA</sequence>
<evidence type="ECO:0000313" key="12">
    <source>
        <dbReference type="Proteomes" id="UP000179627"/>
    </source>
</evidence>
<dbReference type="Pfam" id="PF00005">
    <property type="entry name" value="ABC_tran"/>
    <property type="match status" value="1"/>
</dbReference>
<reference evidence="12" key="1">
    <citation type="submission" date="2016-07" db="EMBL/GenBank/DDBJ databases">
        <title>Sequence Frankia sp. strain CcI1.17.</title>
        <authorList>
            <person name="Ghodhbane-Gtari F."/>
            <person name="Swanson E."/>
            <person name="Gueddou A."/>
            <person name="Morris K."/>
            <person name="Hezbri K."/>
            <person name="Ktari A."/>
            <person name="Nouioui I."/>
            <person name="Abebe-Akele F."/>
            <person name="Simpson S."/>
            <person name="Thomas K."/>
            <person name="Gtari M."/>
            <person name="Tisa L.S."/>
            <person name="Hurst S."/>
        </authorList>
    </citation>
    <scope>NUCLEOTIDE SEQUENCE [LARGE SCALE GENOMIC DNA]</scope>
    <source>
        <strain evidence="12">Cc1.17</strain>
    </source>
</reference>
<dbReference type="CDD" id="cd07346">
    <property type="entry name" value="ABC_6TM_exporters"/>
    <property type="match status" value="1"/>
</dbReference>
<dbReference type="SMART" id="SM00382">
    <property type="entry name" value="AAA"/>
    <property type="match status" value="1"/>
</dbReference>
<proteinExistence type="predicted"/>
<dbReference type="SUPFAM" id="SSF52540">
    <property type="entry name" value="P-loop containing nucleoside triphosphate hydrolases"/>
    <property type="match status" value="1"/>
</dbReference>
<evidence type="ECO:0000256" key="8">
    <source>
        <dbReference type="SAM" id="Phobius"/>
    </source>
</evidence>
<organism evidence="11 12">
    <name type="scientific">Parafrankia colletiae</name>
    <dbReference type="NCBI Taxonomy" id="573497"/>
    <lineage>
        <taxon>Bacteria</taxon>
        <taxon>Bacillati</taxon>
        <taxon>Actinomycetota</taxon>
        <taxon>Actinomycetes</taxon>
        <taxon>Frankiales</taxon>
        <taxon>Frankiaceae</taxon>
        <taxon>Parafrankia</taxon>
    </lineage>
</organism>
<dbReference type="InterPro" id="IPR027417">
    <property type="entry name" value="P-loop_NTPase"/>
</dbReference>
<keyword evidence="4" id="KW-0067">ATP-binding</keyword>
<keyword evidence="3" id="KW-0547">Nucleotide-binding</keyword>
<dbReference type="InterPro" id="IPR003439">
    <property type="entry name" value="ABC_transporter-like_ATP-bd"/>
</dbReference>
<evidence type="ECO:0000256" key="1">
    <source>
        <dbReference type="ARBA" id="ARBA00004651"/>
    </source>
</evidence>
<feature type="transmembrane region" description="Helical" evidence="8">
    <location>
        <begin position="60"/>
        <end position="79"/>
    </location>
</feature>
<evidence type="ECO:0000259" key="9">
    <source>
        <dbReference type="PROSITE" id="PS50893"/>
    </source>
</evidence>
<protein>
    <submittedName>
        <fullName evidence="11">ABC transporter</fullName>
    </submittedName>
</protein>